<dbReference type="AlphaFoldDB" id="A0A2S7T919"/>
<dbReference type="EMBL" id="MQVX01000001">
    <property type="protein sequence ID" value="PQJ16419.1"/>
    <property type="molecule type" value="Genomic_DNA"/>
</dbReference>
<evidence type="ECO:0000259" key="1">
    <source>
        <dbReference type="Pfam" id="PF07993"/>
    </source>
</evidence>
<dbReference type="SUPFAM" id="SSF51735">
    <property type="entry name" value="NAD(P)-binding Rossmann-fold domains"/>
    <property type="match status" value="1"/>
</dbReference>
<dbReference type="Proteomes" id="UP000239366">
    <property type="component" value="Unassembled WGS sequence"/>
</dbReference>
<sequence>MKIILTGATGALGSQVLFELLESRLDMLEELVLVVRPKKGVSPEKRIEKLLSSPFAPALIRSKKPWEDQRLRVISPEQLERTSEVLQGLQSYIFVHLAGFVNLSQHPKHKEEIYQENLGFTQKLYGLLRPFLSKWVYISTAFAIGRRTGLIGNDYLSAENLDYRNFYEASKHASERFLAEKCAQDQLELQILRPSVLGGNIYGSSPYFISKYMVFYLFAKFFAHMAQHNERGIRIAAGEQSNLNIIPADYAAKVICKVMDQPIDQLNIVHAQGTPIEGGISQILKAVGFQGYRLTRELINATSGFESALEKLYYETIGVHLTPYLTAAPSEWDTALLESILPMPQYNTQEYLQSSVRYALAHNFRNQSW</sequence>
<comment type="caution">
    <text evidence="2">The sequence shown here is derived from an EMBL/GenBank/DDBJ whole genome shotgun (WGS) entry which is preliminary data.</text>
</comment>
<proteinExistence type="predicted"/>
<evidence type="ECO:0000313" key="2">
    <source>
        <dbReference type="EMBL" id="PQJ16419.1"/>
    </source>
</evidence>
<evidence type="ECO:0000313" key="3">
    <source>
        <dbReference type="Proteomes" id="UP000239366"/>
    </source>
</evidence>
<reference evidence="3" key="1">
    <citation type="submission" date="2016-11" db="EMBL/GenBank/DDBJ databases">
        <title>Trade-off between light-utilization and light-protection in marine flavobacteria.</title>
        <authorList>
            <person name="Kumagai Y."/>
            <person name="Yoshizawa S."/>
            <person name="Kogure K."/>
        </authorList>
    </citation>
    <scope>NUCLEOTIDE SEQUENCE [LARGE SCALE GENOMIC DNA]</scope>
    <source>
        <strain evidence="3">SG-18</strain>
    </source>
</reference>
<dbReference type="Gene3D" id="3.40.50.720">
    <property type="entry name" value="NAD(P)-binding Rossmann-like Domain"/>
    <property type="match status" value="1"/>
</dbReference>
<feature type="domain" description="Thioester reductase (TE)" evidence="1">
    <location>
        <begin position="5"/>
        <end position="255"/>
    </location>
</feature>
<dbReference type="InterPro" id="IPR013120">
    <property type="entry name" value="FAR_NAD-bd"/>
</dbReference>
<dbReference type="Pfam" id="PF07993">
    <property type="entry name" value="NAD_binding_4"/>
    <property type="match status" value="1"/>
</dbReference>
<gene>
    <name evidence="2" type="ORF">BST99_12450</name>
</gene>
<protein>
    <recommendedName>
        <fullName evidence="1">Thioester reductase (TE) domain-containing protein</fullName>
    </recommendedName>
</protein>
<dbReference type="RefSeq" id="WP_105002092.1">
    <property type="nucleotide sequence ID" value="NZ_MQVX01000001.1"/>
</dbReference>
<accession>A0A2S7T919</accession>
<dbReference type="InterPro" id="IPR036291">
    <property type="entry name" value="NAD(P)-bd_dom_sf"/>
</dbReference>
<organism evidence="2 3">
    <name type="scientific">Aureicoccus marinus</name>
    <dbReference type="NCBI Taxonomy" id="754435"/>
    <lineage>
        <taxon>Bacteria</taxon>
        <taxon>Pseudomonadati</taxon>
        <taxon>Bacteroidota</taxon>
        <taxon>Flavobacteriia</taxon>
        <taxon>Flavobacteriales</taxon>
        <taxon>Flavobacteriaceae</taxon>
        <taxon>Aureicoccus</taxon>
    </lineage>
</organism>
<dbReference type="OrthoDB" id="9807212at2"/>
<keyword evidence="3" id="KW-1185">Reference proteome</keyword>
<name>A0A2S7T919_9FLAO</name>